<keyword evidence="1" id="KW-0479">Metal-binding</keyword>
<feature type="compositionally biased region" description="Low complexity" evidence="2">
    <location>
        <begin position="592"/>
        <end position="617"/>
    </location>
</feature>
<keyword evidence="1" id="KW-0863">Zinc-finger</keyword>
<dbReference type="SUPFAM" id="SSF57863">
    <property type="entry name" value="ArfGap/RecO-like zinc finger"/>
    <property type="match status" value="1"/>
</dbReference>
<evidence type="ECO:0000313" key="5">
    <source>
        <dbReference type="Proteomes" id="UP000184300"/>
    </source>
</evidence>
<sequence>MVVGISKRQQSRNERALQDLVRSVPGNDRCADCGELNPGWASWNMGLFLCMRCAALHRKLGTHISKVKSLTMDSWSSDQVDNMKSHGNNIMNKIFNPKNVKPPVPTDIDESDSCMERYIRQKYQHRSLEDGKPKPPSRHDSGYTRSPEGSPPPLPPKNGKFFGFGLRGSSSTSNLRRFSTSKPTSPRSQRHDSPPAPVPVNTASQGIGASIGDMGAPSFEAKLATLREMGFPDDRRNAVILRGLGGNMERTIESLTRLGEGSGASTRPISRARTPNPTSTSMAAPTSPARATTSYNPFDQLDSKPANQPTGQSYNPFDVPNTQPQSANLEASFQGLQVSQPLFPHSTGGYPLPNRQNSLPQPLYQQSATPPVTATFAQNGFLASPQTQTFDGGNNPFFQSAPQPQPQPQVNNASPFTSQFPNNTTQNNPFFNQLTPQYTSMQQPQQTQSVAPPVPSLQHANTMPVTSSTSPFGQPSPFLQPQQPQPQQPQQQLLQPQTTPLGQSNPYNPFQSMTAPSTQQQQPQFQSQFQQPFQTQPTPQQLIPQATGRVDKGSILSLYNIPSPTPTLAQQQQQQQQQQQATLSPPDFGNSPFQQPFQQQQQPFQPQGQQQQQPQQQSGLGIGMGMNMGMGMGMNPTGPPPSSLSNMGFARNHSSQQSVDLNGLQNGRHSPDAFASLSARYG</sequence>
<feature type="compositionally biased region" description="Low complexity" evidence="2">
    <location>
        <begin position="274"/>
        <end position="294"/>
    </location>
</feature>
<feature type="compositionally biased region" description="Polar residues" evidence="2">
    <location>
        <begin position="168"/>
        <end position="187"/>
    </location>
</feature>
<feature type="region of interest" description="Disordered" evidence="2">
    <location>
        <begin position="556"/>
        <end position="682"/>
    </location>
</feature>
<dbReference type="GeneID" id="34458241"/>
<dbReference type="PROSITE" id="PS50115">
    <property type="entry name" value="ARFGAP"/>
    <property type="match status" value="1"/>
</dbReference>
<dbReference type="OrthoDB" id="10266696at2759"/>
<gene>
    <name evidence="4" type="ORF">ASPGLDRAFT_1488941</name>
</gene>
<feature type="compositionally biased region" description="Low complexity" evidence="2">
    <location>
        <begin position="394"/>
        <end position="451"/>
    </location>
</feature>
<feature type="compositionally biased region" description="Gly residues" evidence="2">
    <location>
        <begin position="620"/>
        <end position="632"/>
    </location>
</feature>
<feature type="compositionally biased region" description="Low complexity" evidence="2">
    <location>
        <begin position="470"/>
        <end position="482"/>
    </location>
</feature>
<feature type="compositionally biased region" description="Low complexity" evidence="2">
    <location>
        <begin position="488"/>
        <end position="503"/>
    </location>
</feature>
<dbReference type="PRINTS" id="PR00405">
    <property type="entry name" value="REVINTRACTNG"/>
</dbReference>
<dbReference type="InterPro" id="IPR009060">
    <property type="entry name" value="UBA-like_sf"/>
</dbReference>
<keyword evidence="1" id="KW-0862">Zinc</keyword>
<dbReference type="SUPFAM" id="SSF46934">
    <property type="entry name" value="UBA-like"/>
    <property type="match status" value="1"/>
</dbReference>
<feature type="compositionally biased region" description="Polar residues" evidence="2">
    <location>
        <begin position="504"/>
        <end position="515"/>
    </location>
</feature>
<dbReference type="InterPro" id="IPR051718">
    <property type="entry name" value="ARF_GTPase-activating"/>
</dbReference>
<dbReference type="GO" id="GO:0005096">
    <property type="term" value="F:GTPase activator activity"/>
    <property type="evidence" value="ECO:0007669"/>
    <property type="project" value="InterPro"/>
</dbReference>
<dbReference type="GO" id="GO:0005737">
    <property type="term" value="C:cytoplasm"/>
    <property type="evidence" value="ECO:0007669"/>
    <property type="project" value="TreeGrafter"/>
</dbReference>
<dbReference type="RefSeq" id="XP_022405609.1">
    <property type="nucleotide sequence ID" value="XM_022541980.1"/>
</dbReference>
<organism evidence="4 5">
    <name type="scientific">Aspergillus glaucus CBS 516.65</name>
    <dbReference type="NCBI Taxonomy" id="1160497"/>
    <lineage>
        <taxon>Eukaryota</taxon>
        <taxon>Fungi</taxon>
        <taxon>Dikarya</taxon>
        <taxon>Ascomycota</taxon>
        <taxon>Pezizomycotina</taxon>
        <taxon>Eurotiomycetes</taxon>
        <taxon>Eurotiomycetidae</taxon>
        <taxon>Eurotiales</taxon>
        <taxon>Aspergillaceae</taxon>
        <taxon>Aspergillus</taxon>
        <taxon>Aspergillus subgen. Aspergillus</taxon>
    </lineage>
</organism>
<dbReference type="Proteomes" id="UP000184300">
    <property type="component" value="Unassembled WGS sequence"/>
</dbReference>
<feature type="domain" description="Arf-GAP" evidence="3">
    <location>
        <begin position="15"/>
        <end position="126"/>
    </location>
</feature>
<feature type="compositionally biased region" description="Low complexity" evidence="2">
    <location>
        <begin position="570"/>
        <end position="580"/>
    </location>
</feature>
<evidence type="ECO:0000256" key="2">
    <source>
        <dbReference type="SAM" id="MobiDB-lite"/>
    </source>
</evidence>
<feature type="region of interest" description="Disordered" evidence="2">
    <location>
        <begin position="254"/>
        <end position="325"/>
    </location>
</feature>
<evidence type="ECO:0000259" key="3">
    <source>
        <dbReference type="PROSITE" id="PS50115"/>
    </source>
</evidence>
<dbReference type="InterPro" id="IPR001164">
    <property type="entry name" value="ArfGAP_dom"/>
</dbReference>
<accession>A0A1L9VYK6</accession>
<evidence type="ECO:0000313" key="4">
    <source>
        <dbReference type="EMBL" id="OJJ88947.1"/>
    </source>
</evidence>
<dbReference type="AlphaFoldDB" id="A0A1L9VYK6"/>
<feature type="compositionally biased region" description="Low complexity" evidence="2">
    <location>
        <begin position="516"/>
        <end position="540"/>
    </location>
</feature>
<dbReference type="VEuPathDB" id="FungiDB:ASPGLDRAFT_1488941"/>
<keyword evidence="5" id="KW-1185">Reference proteome</keyword>
<dbReference type="Pfam" id="PF01412">
    <property type="entry name" value="ArfGap"/>
    <property type="match status" value="1"/>
</dbReference>
<feature type="compositionally biased region" description="Polar residues" evidence="2">
    <location>
        <begin position="458"/>
        <end position="469"/>
    </location>
</feature>
<reference evidence="5" key="1">
    <citation type="journal article" date="2017" name="Genome Biol.">
        <title>Comparative genomics reveals high biological diversity and specific adaptations in the industrially and medically important fungal genus Aspergillus.</title>
        <authorList>
            <person name="de Vries R.P."/>
            <person name="Riley R."/>
            <person name="Wiebenga A."/>
            <person name="Aguilar-Osorio G."/>
            <person name="Amillis S."/>
            <person name="Uchima C.A."/>
            <person name="Anderluh G."/>
            <person name="Asadollahi M."/>
            <person name="Askin M."/>
            <person name="Barry K."/>
            <person name="Battaglia E."/>
            <person name="Bayram O."/>
            <person name="Benocci T."/>
            <person name="Braus-Stromeyer S.A."/>
            <person name="Caldana C."/>
            <person name="Canovas D."/>
            <person name="Cerqueira G.C."/>
            <person name="Chen F."/>
            <person name="Chen W."/>
            <person name="Choi C."/>
            <person name="Clum A."/>
            <person name="Dos Santos R.A."/>
            <person name="Damasio A.R."/>
            <person name="Diallinas G."/>
            <person name="Emri T."/>
            <person name="Fekete E."/>
            <person name="Flipphi M."/>
            <person name="Freyberg S."/>
            <person name="Gallo A."/>
            <person name="Gournas C."/>
            <person name="Habgood R."/>
            <person name="Hainaut M."/>
            <person name="Harispe M.L."/>
            <person name="Henrissat B."/>
            <person name="Hilden K.S."/>
            <person name="Hope R."/>
            <person name="Hossain A."/>
            <person name="Karabika E."/>
            <person name="Karaffa L."/>
            <person name="Karanyi Z."/>
            <person name="Krasevec N."/>
            <person name="Kuo A."/>
            <person name="Kusch H."/>
            <person name="LaButti K."/>
            <person name="Lagendijk E.L."/>
            <person name="Lapidus A."/>
            <person name="Levasseur A."/>
            <person name="Lindquist E."/>
            <person name="Lipzen A."/>
            <person name="Logrieco A.F."/>
            <person name="MacCabe A."/>
            <person name="Maekelae M.R."/>
            <person name="Malavazi I."/>
            <person name="Melin P."/>
            <person name="Meyer V."/>
            <person name="Mielnichuk N."/>
            <person name="Miskei M."/>
            <person name="Molnar A.P."/>
            <person name="Mule G."/>
            <person name="Ngan C.Y."/>
            <person name="Orejas M."/>
            <person name="Orosz E."/>
            <person name="Ouedraogo J.P."/>
            <person name="Overkamp K.M."/>
            <person name="Park H.-S."/>
            <person name="Perrone G."/>
            <person name="Piumi F."/>
            <person name="Punt P.J."/>
            <person name="Ram A.F."/>
            <person name="Ramon A."/>
            <person name="Rauscher S."/>
            <person name="Record E."/>
            <person name="Riano-Pachon D.M."/>
            <person name="Robert V."/>
            <person name="Roehrig J."/>
            <person name="Ruller R."/>
            <person name="Salamov A."/>
            <person name="Salih N.S."/>
            <person name="Samson R.A."/>
            <person name="Sandor E."/>
            <person name="Sanguinetti M."/>
            <person name="Schuetze T."/>
            <person name="Sepcic K."/>
            <person name="Shelest E."/>
            <person name="Sherlock G."/>
            <person name="Sophianopoulou V."/>
            <person name="Squina F.M."/>
            <person name="Sun H."/>
            <person name="Susca A."/>
            <person name="Todd R.B."/>
            <person name="Tsang A."/>
            <person name="Unkles S.E."/>
            <person name="van de Wiele N."/>
            <person name="van Rossen-Uffink D."/>
            <person name="Oliveira J.V."/>
            <person name="Vesth T.C."/>
            <person name="Visser J."/>
            <person name="Yu J.-H."/>
            <person name="Zhou M."/>
            <person name="Andersen M.R."/>
            <person name="Archer D.B."/>
            <person name="Baker S.E."/>
            <person name="Benoit I."/>
            <person name="Brakhage A.A."/>
            <person name="Braus G.H."/>
            <person name="Fischer R."/>
            <person name="Frisvad J.C."/>
            <person name="Goldman G.H."/>
            <person name="Houbraken J."/>
            <person name="Oakley B."/>
            <person name="Pocsi I."/>
            <person name="Scazzocchio C."/>
            <person name="Seiboth B."/>
            <person name="vanKuyk P.A."/>
            <person name="Wortman J."/>
            <person name="Dyer P.S."/>
            <person name="Grigoriev I.V."/>
        </authorList>
    </citation>
    <scope>NUCLEOTIDE SEQUENCE [LARGE SCALE GENOMIC DNA]</scope>
    <source>
        <strain evidence="5">CBS 516.65</strain>
    </source>
</reference>
<dbReference type="Gene3D" id="1.10.8.10">
    <property type="entry name" value="DNA helicase RuvA subunit, C-terminal domain"/>
    <property type="match status" value="1"/>
</dbReference>
<dbReference type="EMBL" id="KV878888">
    <property type="protein sequence ID" value="OJJ88947.1"/>
    <property type="molecule type" value="Genomic_DNA"/>
</dbReference>
<feature type="compositionally biased region" description="Polar residues" evidence="2">
    <location>
        <begin position="560"/>
        <end position="569"/>
    </location>
</feature>
<proteinExistence type="predicted"/>
<feature type="compositionally biased region" description="Basic and acidic residues" evidence="2">
    <location>
        <begin position="126"/>
        <end position="142"/>
    </location>
</feature>
<dbReference type="CDD" id="cd08204">
    <property type="entry name" value="ArfGap"/>
    <property type="match status" value="1"/>
</dbReference>
<feature type="region of interest" description="Disordered" evidence="2">
    <location>
        <begin position="122"/>
        <end position="213"/>
    </location>
</feature>
<feature type="compositionally biased region" description="Polar residues" evidence="2">
    <location>
        <begin position="652"/>
        <end position="668"/>
    </location>
</feature>
<dbReference type="SMART" id="SM00105">
    <property type="entry name" value="ArfGap"/>
    <property type="match status" value="1"/>
</dbReference>
<dbReference type="InterPro" id="IPR038508">
    <property type="entry name" value="ArfGAP_dom_sf"/>
</dbReference>
<dbReference type="GO" id="GO:0008270">
    <property type="term" value="F:zinc ion binding"/>
    <property type="evidence" value="ECO:0007669"/>
    <property type="project" value="UniProtKB-KW"/>
</dbReference>
<protein>
    <recommendedName>
        <fullName evidence="3">Arf-GAP domain-containing protein</fullName>
    </recommendedName>
</protein>
<evidence type="ECO:0000256" key="1">
    <source>
        <dbReference type="PROSITE-ProRule" id="PRU00288"/>
    </source>
</evidence>
<dbReference type="PANTHER" id="PTHR45705:SF7">
    <property type="entry name" value="ACTIVATING PROTEIN FOR ARF, PUTATIVE (AFU_ORTHOLOGUE AFUA_4G09120)-RELATED"/>
    <property type="match status" value="1"/>
</dbReference>
<dbReference type="Gene3D" id="1.10.220.150">
    <property type="entry name" value="Arf GTPase activating protein"/>
    <property type="match status" value="1"/>
</dbReference>
<dbReference type="FunFam" id="1.10.220.150:FF:000026">
    <property type="entry name" value="GTPase activating protein for Arf, putative"/>
    <property type="match status" value="1"/>
</dbReference>
<dbReference type="PANTHER" id="PTHR45705">
    <property type="entry name" value="FI20236P1"/>
    <property type="match status" value="1"/>
</dbReference>
<name>A0A1L9VYK6_ASPGL</name>
<feature type="compositionally biased region" description="Polar residues" evidence="2">
    <location>
        <begin position="305"/>
        <end position="325"/>
    </location>
</feature>
<dbReference type="STRING" id="1160497.A0A1L9VYK6"/>
<feature type="region of interest" description="Disordered" evidence="2">
    <location>
        <begin position="392"/>
        <end position="540"/>
    </location>
</feature>
<dbReference type="InterPro" id="IPR037278">
    <property type="entry name" value="ARFGAP/RecO"/>
</dbReference>